<evidence type="ECO:0000313" key="1">
    <source>
        <dbReference type="EMBL" id="MEG3439710.1"/>
    </source>
</evidence>
<dbReference type="Proteomes" id="UP001328733">
    <property type="component" value="Unassembled WGS sequence"/>
</dbReference>
<accession>A0AAW9QPM1</accession>
<keyword evidence="2" id="KW-1185">Reference proteome</keyword>
<sequence>MSNLLIVESKNDKFFLQALIDRLNLNDIQLGQPICLDDEHYKCLGGLDSTKMITALKEAKTDIESRDIDKVGVIIDQDLLSKEQRISELNDCLKKVYSEAEDIADTSQLYRLMTIEGRTIEFACYFINVDGQGELETLLKEIKSQDSTYADCLEAWQECLQQRGKSVLNRKNFDKFWISNYIRFDTCSKKEEGNAGQKCSMSVTGFEYVMKYKPHIWNFEHEVLNELKDFLRLFG</sequence>
<comment type="caution">
    <text evidence="1">The sequence shown here is derived from an EMBL/GenBank/DDBJ whole genome shotgun (WGS) entry which is preliminary data.</text>
</comment>
<dbReference type="RefSeq" id="WP_332867190.1">
    <property type="nucleotide sequence ID" value="NZ_JBAFSM010000057.1"/>
</dbReference>
<reference evidence="1 2" key="1">
    <citation type="submission" date="2024-01" db="EMBL/GenBank/DDBJ databases">
        <title>Genomic insights into the taxonomy and metabolism of the cyanobacterium Pannus brasiliensis CCIBt3594.</title>
        <authorList>
            <person name="Machado M."/>
            <person name="Botero N.B."/>
            <person name="Andreote A.P.D."/>
            <person name="Feitosa A.M.T."/>
            <person name="Popin R."/>
            <person name="Sivonen K."/>
            <person name="Fiore M.F."/>
        </authorList>
    </citation>
    <scope>NUCLEOTIDE SEQUENCE [LARGE SCALE GENOMIC DNA]</scope>
    <source>
        <strain evidence="1 2">CCIBt3594</strain>
    </source>
</reference>
<dbReference type="AlphaFoldDB" id="A0AAW9QPM1"/>
<protein>
    <submittedName>
        <fullName evidence="1">DUF3226 domain-containing protein</fullName>
    </submittedName>
</protein>
<name>A0AAW9QPM1_9CHRO</name>
<evidence type="ECO:0000313" key="2">
    <source>
        <dbReference type="Proteomes" id="UP001328733"/>
    </source>
</evidence>
<gene>
    <name evidence="1" type="ORF">V0288_21460</name>
</gene>
<organism evidence="1 2">
    <name type="scientific">Pannus brasiliensis CCIBt3594</name>
    <dbReference type="NCBI Taxonomy" id="1427578"/>
    <lineage>
        <taxon>Bacteria</taxon>
        <taxon>Bacillati</taxon>
        <taxon>Cyanobacteriota</taxon>
        <taxon>Cyanophyceae</taxon>
        <taxon>Oscillatoriophycideae</taxon>
        <taxon>Chroococcales</taxon>
        <taxon>Microcystaceae</taxon>
        <taxon>Pannus</taxon>
    </lineage>
</organism>
<dbReference type="InterPro" id="IPR024508">
    <property type="entry name" value="DUF3226"/>
</dbReference>
<proteinExistence type="predicted"/>
<dbReference type="Pfam" id="PF11536">
    <property type="entry name" value="DUF3226"/>
    <property type="match status" value="1"/>
</dbReference>
<dbReference type="EMBL" id="JBAFSM010000057">
    <property type="protein sequence ID" value="MEG3439710.1"/>
    <property type="molecule type" value="Genomic_DNA"/>
</dbReference>